<name>A0A0A1DGS5_NOCSI</name>
<dbReference type="KEGG" id="psim:KR76_01275"/>
<dbReference type="Proteomes" id="UP000030300">
    <property type="component" value="Chromosome"/>
</dbReference>
<evidence type="ECO:0000313" key="1">
    <source>
        <dbReference type="EMBL" id="AIY15738.2"/>
    </source>
</evidence>
<dbReference type="HOGENOM" id="CLU_2082367_0_0_11"/>
<sequence>MIAGVEGRALGRLPWQQRNAYLIPLAAGLVASLVAPMTGSPRAVWGLAGVVGGVLWQLAYRRDLVDRLTFPVALLTVSGVLALVPDVTFETADGGALLWVGVLVGLVWTEHYLRRRG</sequence>
<proteinExistence type="predicted"/>
<protein>
    <submittedName>
        <fullName evidence="1">Uncharacterized protein</fullName>
    </submittedName>
</protein>
<dbReference type="AlphaFoldDB" id="A0A0A1DGS5"/>
<dbReference type="EMBL" id="CP009896">
    <property type="protein sequence ID" value="AIY15738.2"/>
    <property type="molecule type" value="Genomic_DNA"/>
</dbReference>
<gene>
    <name evidence="1" type="ORF">KR76_01275</name>
</gene>
<reference evidence="1 2" key="1">
    <citation type="journal article" date="2015" name="Genome Announc.">
        <title>Complete Genome Sequence of Steroid-Transforming Nocardioides simplex VKM Ac-2033D.</title>
        <authorList>
            <person name="Shtratnikova V.Y."/>
            <person name="Schelkunov M.I."/>
            <person name="Pekov Y.A."/>
            <person name="Fokina V.V."/>
            <person name="Logacheva M.D."/>
            <person name="Sokolov S.L."/>
            <person name="Bragin E.Y."/>
            <person name="Ashapkin V.V."/>
            <person name="Donova M.V."/>
        </authorList>
    </citation>
    <scope>NUCLEOTIDE SEQUENCE [LARGE SCALE GENOMIC DNA]</scope>
    <source>
        <strain evidence="1 2">VKM Ac-2033D</strain>
    </source>
</reference>
<dbReference type="STRING" id="2045.KR76_01275"/>
<organism evidence="1 2">
    <name type="scientific">Nocardioides simplex</name>
    <name type="common">Arthrobacter simplex</name>
    <dbReference type="NCBI Taxonomy" id="2045"/>
    <lineage>
        <taxon>Bacteria</taxon>
        <taxon>Bacillati</taxon>
        <taxon>Actinomycetota</taxon>
        <taxon>Actinomycetes</taxon>
        <taxon>Propionibacteriales</taxon>
        <taxon>Nocardioidaceae</taxon>
        <taxon>Pimelobacter</taxon>
    </lineage>
</organism>
<keyword evidence="2" id="KW-1185">Reference proteome</keyword>
<evidence type="ECO:0000313" key="2">
    <source>
        <dbReference type="Proteomes" id="UP000030300"/>
    </source>
</evidence>
<accession>A0A0A1DGS5</accession>